<organism evidence="2">
    <name type="scientific">Anopheles coluzzii</name>
    <name type="common">African malaria mosquito</name>
    <dbReference type="NCBI Taxonomy" id="1518534"/>
    <lineage>
        <taxon>Eukaryota</taxon>
        <taxon>Metazoa</taxon>
        <taxon>Ecdysozoa</taxon>
        <taxon>Arthropoda</taxon>
        <taxon>Hexapoda</taxon>
        <taxon>Insecta</taxon>
        <taxon>Pterygota</taxon>
        <taxon>Neoptera</taxon>
        <taxon>Endopterygota</taxon>
        <taxon>Diptera</taxon>
        <taxon>Nematocera</taxon>
        <taxon>Culicoidea</taxon>
        <taxon>Culicidae</taxon>
        <taxon>Anophelinae</taxon>
        <taxon>Anopheles</taxon>
    </lineage>
</organism>
<name>A0A8W7PR00_ANOCL</name>
<keyword evidence="1" id="KW-1133">Transmembrane helix</keyword>
<proteinExistence type="predicted"/>
<evidence type="ECO:0000256" key="1">
    <source>
        <dbReference type="SAM" id="Phobius"/>
    </source>
</evidence>
<keyword evidence="1" id="KW-0472">Membrane</keyword>
<feature type="transmembrane region" description="Helical" evidence="1">
    <location>
        <begin position="20"/>
        <end position="37"/>
    </location>
</feature>
<reference evidence="2" key="1">
    <citation type="submission" date="2022-08" db="UniProtKB">
        <authorList>
            <consortium name="EnsemblMetazoa"/>
        </authorList>
    </citation>
    <scope>IDENTIFICATION</scope>
</reference>
<dbReference type="Proteomes" id="UP000075882">
    <property type="component" value="Unassembled WGS sequence"/>
</dbReference>
<sequence>MDPTTALYTIRTAGRRAERGGVGVLAASAALVGRAALHTLAGGWMRLLLLRLLLLLRCRFAVRIVPPVLGGRICLSVPAPGSVVQASLPATVATGWGSSAFCGLRSGGSGGGVSSP</sequence>
<dbReference type="AlphaFoldDB" id="A0A8W7PR00"/>
<dbReference type="EnsemblMetazoa" id="ACOM036166-RA">
    <property type="protein sequence ID" value="ACOM036166-PA.1"/>
    <property type="gene ID" value="ACOM036166"/>
</dbReference>
<accession>A0A8W7PR00</accession>
<protein>
    <submittedName>
        <fullName evidence="2">Uncharacterized protein</fullName>
    </submittedName>
</protein>
<evidence type="ECO:0000313" key="2">
    <source>
        <dbReference type="EnsemblMetazoa" id="ACOM036166-PA.1"/>
    </source>
</evidence>
<keyword evidence="1" id="KW-0812">Transmembrane</keyword>